<dbReference type="SUPFAM" id="SSF52266">
    <property type="entry name" value="SGNH hydrolase"/>
    <property type="match status" value="1"/>
</dbReference>
<evidence type="ECO:0000256" key="2">
    <source>
        <dbReference type="SAM" id="MobiDB-lite"/>
    </source>
</evidence>
<comment type="similarity">
    <text evidence="1">Belongs to the 'GDSL' lipolytic enzyme family.</text>
</comment>
<dbReference type="AlphaFoldDB" id="A0A1E1L0D5"/>
<evidence type="ECO:0000313" key="3">
    <source>
        <dbReference type="EMBL" id="CZT03963.1"/>
    </source>
</evidence>
<accession>A0A1E1L0D5</accession>
<dbReference type="CDD" id="cd01846">
    <property type="entry name" value="fatty_acyltransferase_like"/>
    <property type="match status" value="1"/>
</dbReference>
<feature type="region of interest" description="Disordered" evidence="2">
    <location>
        <begin position="1"/>
        <end position="32"/>
    </location>
</feature>
<name>A0A1E1L0D5_9HELO</name>
<dbReference type="Gene3D" id="3.40.50.1110">
    <property type="entry name" value="SGNH hydrolase"/>
    <property type="match status" value="1"/>
</dbReference>
<dbReference type="InParanoid" id="A0A1E1L0D5"/>
<evidence type="ECO:0008006" key="5">
    <source>
        <dbReference type="Google" id="ProtNLM"/>
    </source>
</evidence>
<gene>
    <name evidence="3" type="ORF">RCO7_05611</name>
</gene>
<dbReference type="PANTHER" id="PTHR22835">
    <property type="entry name" value="ZINC FINGER FYVE DOMAIN CONTAINING PROTEIN"/>
    <property type="match status" value="1"/>
</dbReference>
<reference evidence="4" key="1">
    <citation type="submission" date="2016-03" db="EMBL/GenBank/DDBJ databases">
        <authorList>
            <person name="Ploux O."/>
        </authorList>
    </citation>
    <scope>NUCLEOTIDE SEQUENCE [LARGE SCALE GENOMIC DNA]</scope>
    <source>
        <strain evidence="4">UK7</strain>
    </source>
</reference>
<proteinExistence type="inferred from homology"/>
<evidence type="ECO:0000256" key="1">
    <source>
        <dbReference type="ARBA" id="ARBA00008668"/>
    </source>
</evidence>
<dbReference type="GO" id="GO:0016788">
    <property type="term" value="F:hydrolase activity, acting on ester bonds"/>
    <property type="evidence" value="ECO:0007669"/>
    <property type="project" value="InterPro"/>
</dbReference>
<comment type="caution">
    <text evidence="3">The sequence shown here is derived from an EMBL/GenBank/DDBJ whole genome shotgun (WGS) entry which is preliminary data.</text>
</comment>
<dbReference type="Pfam" id="PF00657">
    <property type="entry name" value="Lipase_GDSL"/>
    <property type="match status" value="1"/>
</dbReference>
<feature type="compositionally biased region" description="Polar residues" evidence="2">
    <location>
        <begin position="21"/>
        <end position="32"/>
    </location>
</feature>
<evidence type="ECO:0000313" key="4">
    <source>
        <dbReference type="Proteomes" id="UP000178129"/>
    </source>
</evidence>
<dbReference type="InterPro" id="IPR036514">
    <property type="entry name" value="SGNH_hydro_sf"/>
</dbReference>
<dbReference type="Proteomes" id="UP000178129">
    <property type="component" value="Unassembled WGS sequence"/>
</dbReference>
<keyword evidence="4" id="KW-1185">Reference proteome</keyword>
<dbReference type="EMBL" id="FJUW01000030">
    <property type="protein sequence ID" value="CZT03963.1"/>
    <property type="molecule type" value="Genomic_DNA"/>
</dbReference>
<organism evidence="3 4">
    <name type="scientific">Rhynchosporium graminicola</name>
    <dbReference type="NCBI Taxonomy" id="2792576"/>
    <lineage>
        <taxon>Eukaryota</taxon>
        <taxon>Fungi</taxon>
        <taxon>Dikarya</taxon>
        <taxon>Ascomycota</taxon>
        <taxon>Pezizomycotina</taxon>
        <taxon>Leotiomycetes</taxon>
        <taxon>Helotiales</taxon>
        <taxon>Ploettnerulaceae</taxon>
        <taxon>Rhynchosporium</taxon>
    </lineage>
</organism>
<protein>
    <recommendedName>
        <fullName evidence="5">Cellulose-binding GDSL lipase/acylhydrolase</fullName>
    </recommendedName>
</protein>
<dbReference type="InterPro" id="IPR001087">
    <property type="entry name" value="GDSL"/>
</dbReference>
<sequence>MGGGPEWRHLRKCSRDDARMSETSNLLAGGSSQPKVGPKYIFSFGDSYTSTNFDINGEQPSSKKPFGNYDIGNHQTSAQGPVWIQLLATKHLDSRPVPTYNFAVGGASIPDNYTYQVEKQYQPKYSENKFWHESNTLFTSWIGINDVSEAWWKKNTPLILDRLDMYTKLLEQLWDTGARNFFIVNIPPLERSPYIQDGDETSIAHYASVIKVFNDNLPKHVAAFQDKHPNGMVMMYDAHKFFTRILDNPKEYGFKDNSSEGEEGCMWADGFHIRTGFDDLIAKDMAKAIADFPFIV</sequence>
<dbReference type="PANTHER" id="PTHR22835:SF659">
    <property type="entry name" value="GDSL LIPASE_ACYLHYDROLASE, PUTATIVE (AFU_ORTHOLOGUE AFUA_2G00510)-RELATED"/>
    <property type="match status" value="1"/>
</dbReference>